<sequence length="308" mass="33104">MVYSHGHLNRGHNFASSPDISFFWNHVLGLWPFTTEGCPADEWDLEHPTWLHGLASQCVRLPCVEAPPELLHTIHRPEFAYGEPANTHAYFTPDTYVNRYSSTCARLAAGGCAAMAAAVARGEAANGAAVVRPPGHHAESGTAMGFCFFNNAGIAAKAAQAAGASRILILDWDVHHGNGTQHIFEDDPSVLFMSLHRHDSGHFYPGTGDANEVGYGSGTGYTVNVAWPRAGMTDGDYLAAFMHIVLPIAYEYRPSLIIVSAGYDAALGDPIGGCRLTAEGPPFNARPPFGSACRPCSLPRRSYNTFSD</sequence>
<comment type="caution">
    <text evidence="2">The sequence shown here is derived from an EMBL/GenBank/DDBJ whole genome shotgun (WGS) entry which is preliminary data.</text>
</comment>
<dbReference type="PANTHER" id="PTHR10625">
    <property type="entry name" value="HISTONE DEACETYLASE HDAC1-RELATED"/>
    <property type="match status" value="1"/>
</dbReference>
<dbReference type="InterPro" id="IPR023696">
    <property type="entry name" value="Ureohydrolase_dom_sf"/>
</dbReference>
<dbReference type="Gene3D" id="3.40.800.20">
    <property type="entry name" value="Histone deacetylase domain"/>
    <property type="match status" value="1"/>
</dbReference>
<evidence type="ECO:0000259" key="1">
    <source>
        <dbReference type="Pfam" id="PF00850"/>
    </source>
</evidence>
<protein>
    <recommendedName>
        <fullName evidence="1">Histone deacetylase domain-containing protein</fullName>
    </recommendedName>
</protein>
<dbReference type="GO" id="GO:0040029">
    <property type="term" value="P:epigenetic regulation of gene expression"/>
    <property type="evidence" value="ECO:0007669"/>
    <property type="project" value="TreeGrafter"/>
</dbReference>
<dbReference type="InterPro" id="IPR023801">
    <property type="entry name" value="His_deacetylse_dom"/>
</dbReference>
<dbReference type="GO" id="GO:0005737">
    <property type="term" value="C:cytoplasm"/>
    <property type="evidence" value="ECO:0007669"/>
    <property type="project" value="TreeGrafter"/>
</dbReference>
<dbReference type="Pfam" id="PF00850">
    <property type="entry name" value="Hist_deacetyl"/>
    <property type="match status" value="1"/>
</dbReference>
<dbReference type="InterPro" id="IPR037138">
    <property type="entry name" value="His_deacetylse_dom_sf"/>
</dbReference>
<proteinExistence type="predicted"/>
<gene>
    <name evidence="2" type="ORF">WJX84_000694</name>
</gene>
<dbReference type="GO" id="GO:0004407">
    <property type="term" value="F:histone deacetylase activity"/>
    <property type="evidence" value="ECO:0007669"/>
    <property type="project" value="TreeGrafter"/>
</dbReference>
<dbReference type="GO" id="GO:0000118">
    <property type="term" value="C:histone deacetylase complex"/>
    <property type="evidence" value="ECO:0007669"/>
    <property type="project" value="TreeGrafter"/>
</dbReference>
<dbReference type="EMBL" id="JALJOV010000539">
    <property type="protein sequence ID" value="KAK9862917.1"/>
    <property type="molecule type" value="Genomic_DNA"/>
</dbReference>
<dbReference type="PRINTS" id="PR01270">
    <property type="entry name" value="HDASUPER"/>
</dbReference>
<accession>A0AAW1SZN0</accession>
<organism evidence="2 3">
    <name type="scientific">Apatococcus fuscideae</name>
    <dbReference type="NCBI Taxonomy" id="2026836"/>
    <lineage>
        <taxon>Eukaryota</taxon>
        <taxon>Viridiplantae</taxon>
        <taxon>Chlorophyta</taxon>
        <taxon>core chlorophytes</taxon>
        <taxon>Trebouxiophyceae</taxon>
        <taxon>Chlorellales</taxon>
        <taxon>Chlorellaceae</taxon>
        <taxon>Apatococcus</taxon>
    </lineage>
</organism>
<keyword evidence="3" id="KW-1185">Reference proteome</keyword>
<dbReference type="PANTHER" id="PTHR10625:SF25">
    <property type="entry name" value="HISTONE DEACETYLASE 18-RELATED"/>
    <property type="match status" value="1"/>
</dbReference>
<dbReference type="AlphaFoldDB" id="A0AAW1SZN0"/>
<evidence type="ECO:0000313" key="2">
    <source>
        <dbReference type="EMBL" id="KAK9862917.1"/>
    </source>
</evidence>
<name>A0AAW1SZN0_9CHLO</name>
<dbReference type="SUPFAM" id="SSF52768">
    <property type="entry name" value="Arginase/deacetylase"/>
    <property type="match status" value="1"/>
</dbReference>
<dbReference type="InterPro" id="IPR000286">
    <property type="entry name" value="HDACs"/>
</dbReference>
<reference evidence="2 3" key="1">
    <citation type="journal article" date="2024" name="Nat. Commun.">
        <title>Phylogenomics reveals the evolutionary origins of lichenization in chlorophyte algae.</title>
        <authorList>
            <person name="Puginier C."/>
            <person name="Libourel C."/>
            <person name="Otte J."/>
            <person name="Skaloud P."/>
            <person name="Haon M."/>
            <person name="Grisel S."/>
            <person name="Petersen M."/>
            <person name="Berrin J.G."/>
            <person name="Delaux P.M."/>
            <person name="Dal Grande F."/>
            <person name="Keller J."/>
        </authorList>
    </citation>
    <scope>NUCLEOTIDE SEQUENCE [LARGE SCALE GENOMIC DNA]</scope>
    <source>
        <strain evidence="2 3">SAG 2523</strain>
    </source>
</reference>
<dbReference type="Proteomes" id="UP001485043">
    <property type="component" value="Unassembled WGS sequence"/>
</dbReference>
<feature type="domain" description="Histone deacetylase" evidence="1">
    <location>
        <begin position="90"/>
        <end position="280"/>
    </location>
</feature>
<evidence type="ECO:0000313" key="3">
    <source>
        <dbReference type="Proteomes" id="UP001485043"/>
    </source>
</evidence>